<dbReference type="RefSeq" id="WP_102455395.1">
    <property type="nucleotide sequence ID" value="NZ_CAWNUI010000070.1"/>
</dbReference>
<feature type="transmembrane region" description="Helical" evidence="8">
    <location>
        <begin position="53"/>
        <end position="71"/>
    </location>
</feature>
<dbReference type="Gene3D" id="1.20.1250.20">
    <property type="entry name" value="MFS general substrate transporter like domains"/>
    <property type="match status" value="2"/>
</dbReference>
<evidence type="ECO:0000256" key="7">
    <source>
        <dbReference type="ARBA" id="ARBA00023136"/>
    </source>
</evidence>
<keyword evidence="4 8" id="KW-0812">Transmembrane</keyword>
<keyword evidence="3 8" id="KW-0813">Transport</keyword>
<feature type="transmembrane region" description="Helical" evidence="8">
    <location>
        <begin position="20"/>
        <end position="41"/>
    </location>
</feature>
<feature type="transmembrane region" description="Helical" evidence="8">
    <location>
        <begin position="108"/>
        <end position="127"/>
    </location>
</feature>
<feature type="transmembrane region" description="Helical" evidence="8">
    <location>
        <begin position="174"/>
        <end position="191"/>
    </location>
</feature>
<evidence type="ECO:0000256" key="2">
    <source>
        <dbReference type="ARBA" id="ARBA00008432"/>
    </source>
</evidence>
<name>A0AB35MUP6_VIBSP</name>
<comment type="caution">
    <text evidence="10">The sequence shown here is derived from an EMBL/GenBank/DDBJ whole genome shotgun (WGS) entry which is preliminary data.</text>
</comment>
<evidence type="ECO:0000313" key="11">
    <source>
        <dbReference type="Proteomes" id="UP001177935"/>
    </source>
</evidence>
<proteinExistence type="inferred from homology"/>
<dbReference type="InterPro" id="IPR036259">
    <property type="entry name" value="MFS_trans_sf"/>
</dbReference>
<dbReference type="Pfam" id="PF07690">
    <property type="entry name" value="MFS_1"/>
    <property type="match status" value="2"/>
</dbReference>
<comment type="similarity">
    <text evidence="2 8">Belongs to the major facilitator superfamily. Nitrate/nitrite porter (TC 2.A.1.8) family.</text>
</comment>
<dbReference type="InterPro" id="IPR005829">
    <property type="entry name" value="Sugar_transporter_CS"/>
</dbReference>
<feature type="domain" description="Major facilitator superfamily (MFS) profile" evidence="9">
    <location>
        <begin position="17"/>
        <end position="471"/>
    </location>
</feature>
<feature type="transmembrane region" description="Helical" evidence="8">
    <location>
        <begin position="83"/>
        <end position="101"/>
    </location>
</feature>
<feature type="transmembrane region" description="Helical" evidence="8">
    <location>
        <begin position="362"/>
        <end position="379"/>
    </location>
</feature>
<dbReference type="InterPro" id="IPR044772">
    <property type="entry name" value="NO3_transporter"/>
</dbReference>
<evidence type="ECO:0000256" key="5">
    <source>
        <dbReference type="ARBA" id="ARBA00022989"/>
    </source>
</evidence>
<gene>
    <name evidence="10" type="ORF">Q8W42_06045</name>
</gene>
<sequence>MDNTKFSLLSFTGKMKTLHLSWMAFFITFVVWFNFAPLLQMVKTSLGLSTEEIKTLLILNVALTIPARVAIGMLTDRYGPRLVYSSLLAVCSIPCFMFAMADSFIQAAIARFLLGFIGAGFVVGIRLVSEWFPHNELGTAEGIYGGWGNFGSAAAAFTLPTLALAFGGEDGWRYAVGITGVMSLAFSFVFYKNVTDTPKGSTYFKPAQVTAMEVTSKGDFFFLLIMKIPMYAALALLTWKLSPSNINMLSDMAVYSVYAGLAALYVYEVSQVWKVNKNVFKEEVPEIHQYKFKQVAVLNVLYFATFGSELAVVSMLPLFFSDTFELTPVLAGMVASAYAFMNLMSRPGGGWISDKFGRKPTLLILTIGLAVGYFAMGQVDSTWPVWLAVVAAMACSFFVQAGEGAVFATVPLIKRRMTGQIAGMTGAYGNVGAVVYLTVLSFVSYQTFFLVIAATAVLGFVTLLFMEEPNGQIAEVNDDGSVTLINVSS</sequence>
<dbReference type="GO" id="GO:0042128">
    <property type="term" value="P:nitrate assimilation"/>
    <property type="evidence" value="ECO:0007669"/>
    <property type="project" value="UniProtKB-UniRule"/>
</dbReference>
<dbReference type="GO" id="GO:0015112">
    <property type="term" value="F:nitrate transmembrane transporter activity"/>
    <property type="evidence" value="ECO:0007669"/>
    <property type="project" value="UniProtKB-UniRule"/>
</dbReference>
<dbReference type="Proteomes" id="UP001177935">
    <property type="component" value="Unassembled WGS sequence"/>
</dbReference>
<dbReference type="PANTHER" id="PTHR23515">
    <property type="entry name" value="HIGH-AFFINITY NITRATE TRANSPORTER 2.3"/>
    <property type="match status" value="1"/>
</dbReference>
<reference evidence="10" key="1">
    <citation type="submission" date="2023-07" db="EMBL/GenBank/DDBJ databases">
        <title>Genome content predicts the carbon catabolic preferences of heterotrophic bacteria.</title>
        <authorList>
            <person name="Gralka M."/>
        </authorList>
    </citation>
    <scope>NUCLEOTIDE SEQUENCE</scope>
    <source>
        <strain evidence="10">6E02</strain>
    </source>
</reference>
<organism evidence="10 11">
    <name type="scientific">Vibrio splendidus</name>
    <dbReference type="NCBI Taxonomy" id="29497"/>
    <lineage>
        <taxon>Bacteria</taxon>
        <taxon>Pseudomonadati</taxon>
        <taxon>Pseudomonadota</taxon>
        <taxon>Gammaproteobacteria</taxon>
        <taxon>Vibrionales</taxon>
        <taxon>Vibrionaceae</taxon>
        <taxon>Vibrio</taxon>
    </lineage>
</organism>
<feature type="transmembrane region" description="Helical" evidence="8">
    <location>
        <begin position="385"/>
        <end position="409"/>
    </location>
</feature>
<evidence type="ECO:0000256" key="1">
    <source>
        <dbReference type="ARBA" id="ARBA00004141"/>
    </source>
</evidence>
<comment type="subcellular location">
    <subcellularLocation>
        <location evidence="8">Cell membrane</location>
        <topology evidence="8">Multi-pass membrane protein</topology>
    </subcellularLocation>
    <subcellularLocation>
        <location evidence="1">Membrane</location>
        <topology evidence="1">Multi-pass membrane protein</topology>
    </subcellularLocation>
</comment>
<feature type="transmembrane region" description="Helical" evidence="8">
    <location>
        <begin position="147"/>
        <end position="167"/>
    </location>
</feature>
<feature type="transmembrane region" description="Helical" evidence="8">
    <location>
        <begin position="220"/>
        <end position="239"/>
    </location>
</feature>
<dbReference type="GO" id="GO:0015113">
    <property type="term" value="F:nitrite transmembrane transporter activity"/>
    <property type="evidence" value="ECO:0007669"/>
    <property type="project" value="InterPro"/>
</dbReference>
<dbReference type="InterPro" id="IPR020846">
    <property type="entry name" value="MFS_dom"/>
</dbReference>
<evidence type="ECO:0000313" key="10">
    <source>
        <dbReference type="EMBL" id="MDP2500261.1"/>
    </source>
</evidence>
<dbReference type="NCBIfam" id="TIGR00886">
    <property type="entry name" value="2A0108"/>
    <property type="match status" value="1"/>
</dbReference>
<dbReference type="GO" id="GO:0005886">
    <property type="term" value="C:plasma membrane"/>
    <property type="evidence" value="ECO:0007669"/>
    <property type="project" value="UniProtKB-SubCell"/>
</dbReference>
<keyword evidence="8" id="KW-1003">Cell membrane</keyword>
<keyword evidence="5 8" id="KW-1133">Transmembrane helix</keyword>
<dbReference type="PROSITE" id="PS50850">
    <property type="entry name" value="MFS"/>
    <property type="match status" value="1"/>
</dbReference>
<evidence type="ECO:0000256" key="8">
    <source>
        <dbReference type="RuleBase" id="RU366033"/>
    </source>
</evidence>
<feature type="transmembrane region" description="Helical" evidence="8">
    <location>
        <begin position="326"/>
        <end position="341"/>
    </location>
</feature>
<evidence type="ECO:0000256" key="6">
    <source>
        <dbReference type="ARBA" id="ARBA00023063"/>
    </source>
</evidence>
<feature type="transmembrane region" description="Helical" evidence="8">
    <location>
        <begin position="300"/>
        <end position="320"/>
    </location>
</feature>
<accession>A0AB35MUP6</accession>
<dbReference type="AlphaFoldDB" id="A0AB35MUP6"/>
<dbReference type="EMBL" id="JAUYVL010000002">
    <property type="protein sequence ID" value="MDP2500261.1"/>
    <property type="molecule type" value="Genomic_DNA"/>
</dbReference>
<protein>
    <recommendedName>
        <fullName evidence="8">Nitrate/nitrite transporter</fullName>
    </recommendedName>
</protein>
<keyword evidence="6 8" id="KW-0534">Nitrate assimilation</keyword>
<evidence type="ECO:0000259" key="9">
    <source>
        <dbReference type="PROSITE" id="PS50850"/>
    </source>
</evidence>
<dbReference type="SUPFAM" id="SSF103473">
    <property type="entry name" value="MFS general substrate transporter"/>
    <property type="match status" value="1"/>
</dbReference>
<feature type="transmembrane region" description="Helical" evidence="8">
    <location>
        <begin position="421"/>
        <end position="442"/>
    </location>
</feature>
<dbReference type="InterPro" id="IPR004737">
    <property type="entry name" value="NO3_transporter_NarK/NarU-like"/>
</dbReference>
<dbReference type="InterPro" id="IPR011701">
    <property type="entry name" value="MFS"/>
</dbReference>
<keyword evidence="7 8" id="KW-0472">Membrane</keyword>
<dbReference type="PROSITE" id="PS00216">
    <property type="entry name" value="SUGAR_TRANSPORT_1"/>
    <property type="match status" value="1"/>
</dbReference>
<evidence type="ECO:0000256" key="4">
    <source>
        <dbReference type="ARBA" id="ARBA00022692"/>
    </source>
</evidence>
<feature type="transmembrane region" description="Helical" evidence="8">
    <location>
        <begin position="448"/>
        <end position="466"/>
    </location>
</feature>
<evidence type="ECO:0000256" key="3">
    <source>
        <dbReference type="ARBA" id="ARBA00022448"/>
    </source>
</evidence>
<comment type="caution">
    <text evidence="8">Lacks conserved residue(s) required for the propagation of feature annotation.</text>
</comment>